<evidence type="ECO:0000313" key="1">
    <source>
        <dbReference type="EMBL" id="VDP62675.1"/>
    </source>
</evidence>
<dbReference type="AlphaFoldDB" id="A0A183PFD9"/>
<keyword evidence="2" id="KW-1185">Reference proteome</keyword>
<reference evidence="1 2" key="1">
    <citation type="submission" date="2018-11" db="EMBL/GenBank/DDBJ databases">
        <authorList>
            <consortium name="Pathogen Informatics"/>
        </authorList>
    </citation>
    <scope>NUCLEOTIDE SEQUENCE [LARGE SCALE GENOMIC DNA]</scope>
    <source>
        <strain>Denwood</strain>
        <strain evidence="2">Zambia</strain>
    </source>
</reference>
<dbReference type="Proteomes" id="UP000269396">
    <property type="component" value="Unassembled WGS sequence"/>
</dbReference>
<dbReference type="Gene3D" id="3.30.70.270">
    <property type="match status" value="1"/>
</dbReference>
<accession>A0A183PFD9</accession>
<dbReference type="SUPFAM" id="SSF56672">
    <property type="entry name" value="DNA/RNA polymerases"/>
    <property type="match status" value="1"/>
</dbReference>
<evidence type="ECO:0000313" key="2">
    <source>
        <dbReference type="Proteomes" id="UP000269396"/>
    </source>
</evidence>
<gene>
    <name evidence="1" type="ORF">SMTD_LOCUS13075</name>
</gene>
<sequence>MKRLAPLTNALSTKKLTEPHSLVAALQSYSRFIPNFSCRANCLFNILSSNPFKMGEGQEAPLRSLLKFLQSDNVLQTYSPNVLPVLITDVSPVGIIAVICVSHKIIVTEQGYSQTQ</sequence>
<dbReference type="EMBL" id="UZAL01033123">
    <property type="protein sequence ID" value="VDP62675.1"/>
    <property type="molecule type" value="Genomic_DNA"/>
</dbReference>
<dbReference type="InterPro" id="IPR043128">
    <property type="entry name" value="Rev_trsase/Diguanyl_cyclase"/>
</dbReference>
<protein>
    <submittedName>
        <fullName evidence="1">Uncharacterized protein</fullName>
    </submittedName>
</protein>
<organism evidence="1 2">
    <name type="scientific">Schistosoma mattheei</name>
    <dbReference type="NCBI Taxonomy" id="31246"/>
    <lineage>
        <taxon>Eukaryota</taxon>
        <taxon>Metazoa</taxon>
        <taxon>Spiralia</taxon>
        <taxon>Lophotrochozoa</taxon>
        <taxon>Platyhelminthes</taxon>
        <taxon>Trematoda</taxon>
        <taxon>Digenea</taxon>
        <taxon>Strigeidida</taxon>
        <taxon>Schistosomatoidea</taxon>
        <taxon>Schistosomatidae</taxon>
        <taxon>Schistosoma</taxon>
    </lineage>
</organism>
<dbReference type="InterPro" id="IPR043502">
    <property type="entry name" value="DNA/RNA_pol_sf"/>
</dbReference>
<name>A0A183PFD9_9TREM</name>
<proteinExistence type="predicted"/>
<dbReference type="STRING" id="31246.A0A183PFD9"/>